<sequence length="367" mass="41456">MERMNEGYPGQTTNPKMYDKSLPGQHYYLSPYLNSDGDDTSSTGQRYRDGQVVELTLFALHNITLFPGQILPFRVAEFMNIDIEIDEFLSGEQSIGLVTCNHILDRQNDRHVDALSLYGVTADVQSFQIGSDRCLVGLLIGRQKFVTLQVSQVEGELFATGKVKILQDPQEPTANDHLAMANTILAQPRPNLSCWPIWVYRLYDKTTLRKKIKKQISGWFDNSHQIFQNNIGCDQFSINVASQLPVPILWRLNLLSMDDIINRLRTILGYLNRYSELCCQQCQAVITRYADVISMSSVGPLAIYVDSGGQQYETVTTSQVVNTSWSSEEATHQSWFPGIISTVLVDCVLNAPNMDTKDRLNVKTLQE</sequence>
<proteinExistence type="predicted"/>
<dbReference type="GO" id="GO:0030177">
    <property type="term" value="P:positive regulation of Wnt signaling pathway"/>
    <property type="evidence" value="ECO:0000318"/>
    <property type="project" value="GO_Central"/>
</dbReference>
<dbReference type="Gene3D" id="1.20.58.1480">
    <property type="match status" value="1"/>
</dbReference>
<dbReference type="CTD" id="6751558"/>
<dbReference type="OrthoDB" id="267517at2759"/>
<evidence type="ECO:0000313" key="4">
    <source>
        <dbReference type="EMBL" id="EDV26878.1"/>
    </source>
</evidence>
<dbReference type="GO" id="GO:0005634">
    <property type="term" value="C:nucleus"/>
    <property type="evidence" value="ECO:0000318"/>
    <property type="project" value="GO_Central"/>
</dbReference>
<evidence type="ECO:0008006" key="6">
    <source>
        <dbReference type="Google" id="ProtNLM"/>
    </source>
</evidence>
<dbReference type="Proteomes" id="UP000009022">
    <property type="component" value="Unassembled WGS sequence"/>
</dbReference>
<dbReference type="EMBL" id="DS985243">
    <property type="protein sequence ID" value="EDV26878.1"/>
    <property type="molecule type" value="Genomic_DNA"/>
</dbReference>
<dbReference type="RefSeq" id="XP_002110874.1">
    <property type="nucleotide sequence ID" value="XM_002110838.1"/>
</dbReference>
<dbReference type="PROSITE" id="PS51787">
    <property type="entry name" value="LON_N"/>
    <property type="match status" value="1"/>
</dbReference>
<dbReference type="GO" id="GO:0043161">
    <property type="term" value="P:proteasome-mediated ubiquitin-dependent protein catabolic process"/>
    <property type="evidence" value="ECO:0000318"/>
    <property type="project" value="GO_Central"/>
</dbReference>
<dbReference type="FunFam" id="2.170.150.20:FF:000007">
    <property type="entry name" value="Protein cereblon"/>
    <property type="match status" value="1"/>
</dbReference>
<evidence type="ECO:0000259" key="3">
    <source>
        <dbReference type="PROSITE" id="PS51788"/>
    </source>
</evidence>
<dbReference type="HOGENOM" id="CLU_025648_1_0_1"/>
<dbReference type="STRING" id="10228.B3RRH7"/>
<dbReference type="eggNOG" id="KOG1400">
    <property type="taxonomic scope" value="Eukaryota"/>
</dbReference>
<gene>
    <name evidence="4" type="ORF">TRIADDRAFT_54241</name>
</gene>
<dbReference type="KEGG" id="tad:TRIADDRAFT_54241"/>
<dbReference type="InterPro" id="IPR034750">
    <property type="entry name" value="CULT"/>
</dbReference>
<dbReference type="GO" id="GO:0031464">
    <property type="term" value="C:Cul4A-RING E3 ubiquitin ligase complex"/>
    <property type="evidence" value="ECO:0000318"/>
    <property type="project" value="GO_Central"/>
</dbReference>
<evidence type="ECO:0000259" key="2">
    <source>
        <dbReference type="PROSITE" id="PS51787"/>
    </source>
</evidence>
<dbReference type="InterPro" id="IPR003111">
    <property type="entry name" value="Lon_prtase_N"/>
</dbReference>
<dbReference type="SMART" id="SM00464">
    <property type="entry name" value="LON"/>
    <property type="match status" value="1"/>
</dbReference>
<feature type="region of interest" description="Disordered" evidence="1">
    <location>
        <begin position="1"/>
        <end position="20"/>
    </location>
</feature>
<keyword evidence="5" id="KW-1185">Reference proteome</keyword>
<evidence type="ECO:0000256" key="1">
    <source>
        <dbReference type="SAM" id="MobiDB-lite"/>
    </source>
</evidence>
<organism evidence="4 5">
    <name type="scientific">Trichoplax adhaerens</name>
    <name type="common">Trichoplax reptans</name>
    <dbReference type="NCBI Taxonomy" id="10228"/>
    <lineage>
        <taxon>Eukaryota</taxon>
        <taxon>Metazoa</taxon>
        <taxon>Placozoa</taxon>
        <taxon>Uniplacotomia</taxon>
        <taxon>Trichoplacea</taxon>
        <taxon>Trichoplacidae</taxon>
        <taxon>Trichoplax</taxon>
    </lineage>
</organism>
<feature type="domain" description="CULT" evidence="3">
    <location>
        <begin position="274"/>
        <end position="367"/>
    </location>
</feature>
<reference evidence="4 5" key="1">
    <citation type="journal article" date="2008" name="Nature">
        <title>The Trichoplax genome and the nature of placozoans.</title>
        <authorList>
            <person name="Srivastava M."/>
            <person name="Begovic E."/>
            <person name="Chapman J."/>
            <person name="Putnam N.H."/>
            <person name="Hellsten U."/>
            <person name="Kawashima T."/>
            <person name="Kuo A."/>
            <person name="Mitros T."/>
            <person name="Salamov A."/>
            <person name="Carpenter M.L."/>
            <person name="Signorovitch A.Y."/>
            <person name="Moreno M.A."/>
            <person name="Kamm K."/>
            <person name="Grimwood J."/>
            <person name="Schmutz J."/>
            <person name="Shapiro H."/>
            <person name="Grigoriev I.V."/>
            <person name="Buss L.W."/>
            <person name="Schierwater B."/>
            <person name="Dellaporta S.L."/>
            <person name="Rokhsar D.S."/>
        </authorList>
    </citation>
    <scope>NUCLEOTIDE SEQUENCE [LARGE SCALE GENOMIC DNA]</scope>
    <source>
        <strain evidence="4 5">Grell-BS-1999</strain>
    </source>
</reference>
<dbReference type="PhylomeDB" id="B3RRH7"/>
<feature type="domain" description="Lon N-terminal" evidence="2">
    <location>
        <begin position="55"/>
        <end position="275"/>
    </location>
</feature>
<dbReference type="InterPro" id="IPR015947">
    <property type="entry name" value="PUA-like_sf"/>
</dbReference>
<dbReference type="InterPro" id="IPR046336">
    <property type="entry name" value="Lon_prtase_N_sf"/>
</dbReference>
<dbReference type="Gene3D" id="2.170.150.20">
    <property type="entry name" value="Peptide methionine sulfoxide reductase"/>
    <property type="match status" value="1"/>
</dbReference>
<dbReference type="SUPFAM" id="SSF88697">
    <property type="entry name" value="PUA domain-like"/>
    <property type="match status" value="1"/>
</dbReference>
<dbReference type="PROSITE" id="PS51788">
    <property type="entry name" value="CULT"/>
    <property type="match status" value="1"/>
</dbReference>
<dbReference type="AlphaFoldDB" id="B3RRH7"/>
<dbReference type="GeneID" id="6751558"/>
<accession>B3RRH7</accession>
<evidence type="ECO:0000313" key="5">
    <source>
        <dbReference type="Proteomes" id="UP000009022"/>
    </source>
</evidence>
<dbReference type="InParanoid" id="B3RRH7"/>
<dbReference type="Gene3D" id="2.30.130.40">
    <property type="entry name" value="LON domain-like"/>
    <property type="match status" value="1"/>
</dbReference>
<protein>
    <recommendedName>
        <fullName evidence="6">Protein cereblon</fullName>
    </recommendedName>
</protein>
<name>B3RRH7_TRIAD</name>
<dbReference type="Pfam" id="PF02190">
    <property type="entry name" value="LON_substr_bdg"/>
    <property type="match status" value="1"/>
</dbReference>